<dbReference type="InterPro" id="IPR036390">
    <property type="entry name" value="WH_DNA-bd_sf"/>
</dbReference>
<name>A0ABR5IIX5_9HYPH</name>
<accession>A0ABR5IIX5</accession>
<comment type="caution">
    <text evidence="3">The sequence shown here is derived from an EMBL/GenBank/DDBJ whole genome shotgun (WGS) entry which is preliminary data.</text>
</comment>
<dbReference type="InterPro" id="IPR036388">
    <property type="entry name" value="WH-like_DNA-bd_sf"/>
</dbReference>
<reference evidence="3 4" key="1">
    <citation type="submission" date="2015-07" db="EMBL/GenBank/DDBJ databases">
        <title>Draft genome of Enhydrobacter aerosaccus.</title>
        <authorList>
            <person name="Wang X."/>
        </authorList>
    </citation>
    <scope>NUCLEOTIDE SEQUENCE [LARGE SCALE GENOMIC DNA]</scope>
    <source>
        <strain evidence="3 4">CGMCC9176</strain>
    </source>
</reference>
<gene>
    <name evidence="3" type="ORF">AFK20_11930</name>
</gene>
<evidence type="ECO:0000256" key="1">
    <source>
        <dbReference type="ARBA" id="ARBA00038283"/>
    </source>
</evidence>
<comment type="similarity">
    <text evidence="1">Belongs to the initiator RepB protein family.</text>
</comment>
<dbReference type="Proteomes" id="UP000053900">
    <property type="component" value="Unassembled WGS sequence"/>
</dbReference>
<protein>
    <submittedName>
        <fullName evidence="3">DNA replication protein</fullName>
    </submittedName>
</protein>
<evidence type="ECO:0000313" key="4">
    <source>
        <dbReference type="Proteomes" id="UP000053900"/>
    </source>
</evidence>
<proteinExistence type="inferred from homology"/>
<feature type="domain" description="Initiator Rep protein WH1" evidence="2">
    <location>
        <begin position="8"/>
        <end position="163"/>
    </location>
</feature>
<dbReference type="SUPFAM" id="SSF46785">
    <property type="entry name" value="Winged helix' DNA-binding domain"/>
    <property type="match status" value="2"/>
</dbReference>
<organism evidence="3 4">
    <name type="scientific">Enhydrobacter aerosaccus</name>
    <dbReference type="NCBI Taxonomy" id="225324"/>
    <lineage>
        <taxon>Bacteria</taxon>
        <taxon>Pseudomonadati</taxon>
        <taxon>Pseudomonadota</taxon>
        <taxon>Alphaproteobacteria</taxon>
        <taxon>Hyphomicrobiales</taxon>
        <taxon>Enhydrobacter</taxon>
    </lineage>
</organism>
<dbReference type="Pfam" id="PF21205">
    <property type="entry name" value="Rep3_C"/>
    <property type="match status" value="1"/>
</dbReference>
<dbReference type="EMBL" id="LGSW01000018">
    <property type="protein sequence ID" value="KND17874.1"/>
    <property type="molecule type" value="Genomic_DNA"/>
</dbReference>
<keyword evidence="4" id="KW-1185">Reference proteome</keyword>
<sequence>MKKPQDMVVKSNTLIEASYSLTVQEIRLLDIALADLATYDECEKDLLTMHEFVHIRADEYAKIYDVDMKTAYTALREASENLFTRYFTYSVQSEKFPTHQEHRKARWVWNIAYVEGQGLVKLAFTPDLIKLAGKLKGDFSRYHLKQKAPLTSVYAHRLYEMMMQWRKSKTVPSVSYNELRHRFDIDDKEYKRIANFKARALDPAIKQINEHTDIIVSYEQYKEGRKVAGFIFKFNFKDKQKEPIKTTIKDIDKTVSDDKPDTTKRAPKAIPTMTDKQRNTFANKLLNNFDFIRDYSSQTIGKSREELLIWVEQGLTDDETRQEWRKYILMSGYEFPDPLKS</sequence>
<dbReference type="InterPro" id="IPR000525">
    <property type="entry name" value="Initiator_Rep_WH1"/>
</dbReference>
<evidence type="ECO:0000313" key="3">
    <source>
        <dbReference type="EMBL" id="KND17874.1"/>
    </source>
</evidence>
<dbReference type="NCBIfam" id="NF038290">
    <property type="entry name" value="repM_Acin"/>
    <property type="match status" value="1"/>
</dbReference>
<dbReference type="Pfam" id="PF01051">
    <property type="entry name" value="Rep3_N"/>
    <property type="match status" value="1"/>
</dbReference>
<dbReference type="Gene3D" id="1.10.10.10">
    <property type="entry name" value="Winged helix-like DNA-binding domain superfamily/Winged helix DNA-binding domain"/>
    <property type="match status" value="2"/>
</dbReference>
<evidence type="ECO:0000259" key="2">
    <source>
        <dbReference type="Pfam" id="PF01051"/>
    </source>
</evidence>